<dbReference type="InterPro" id="IPR045518">
    <property type="entry name" value="2EXR"/>
</dbReference>
<dbReference type="PANTHER" id="PTHR35910:SF6">
    <property type="entry name" value="2EXR DOMAIN-CONTAINING PROTEIN"/>
    <property type="match status" value="1"/>
</dbReference>
<feature type="compositionally biased region" description="Basic residues" evidence="1">
    <location>
        <begin position="1"/>
        <end position="12"/>
    </location>
</feature>
<feature type="compositionally biased region" description="Acidic residues" evidence="1">
    <location>
        <begin position="479"/>
        <end position="495"/>
    </location>
</feature>
<evidence type="ECO:0000256" key="1">
    <source>
        <dbReference type="SAM" id="MobiDB-lite"/>
    </source>
</evidence>
<feature type="compositionally biased region" description="Acidic residues" evidence="1">
    <location>
        <begin position="424"/>
        <end position="436"/>
    </location>
</feature>
<evidence type="ECO:0000313" key="4">
    <source>
        <dbReference type="Proteomes" id="UP001642406"/>
    </source>
</evidence>
<organism evidence="3 4">
    <name type="scientific">Sporothrix bragantina</name>
    <dbReference type="NCBI Taxonomy" id="671064"/>
    <lineage>
        <taxon>Eukaryota</taxon>
        <taxon>Fungi</taxon>
        <taxon>Dikarya</taxon>
        <taxon>Ascomycota</taxon>
        <taxon>Pezizomycotina</taxon>
        <taxon>Sordariomycetes</taxon>
        <taxon>Sordariomycetidae</taxon>
        <taxon>Ophiostomatales</taxon>
        <taxon>Ophiostomataceae</taxon>
        <taxon>Sporothrix</taxon>
    </lineage>
</organism>
<feature type="region of interest" description="Disordered" evidence="1">
    <location>
        <begin position="1"/>
        <end position="25"/>
    </location>
</feature>
<feature type="domain" description="2EXR" evidence="2">
    <location>
        <begin position="56"/>
        <end position="163"/>
    </location>
</feature>
<evidence type="ECO:0000313" key="3">
    <source>
        <dbReference type="EMBL" id="CAK7213218.1"/>
    </source>
</evidence>
<sequence length="495" mass="55177">MDTRGRASKRRRLADGTPSGALGDVVDALTQTPCPALRPTKEPAGPVQKAPTYDTFHRFPDLPAELRLYIWREVAQEASKPFHPLRVRVYRGIKRIPRPNSKRGYANQNILRLASMPDLGPATRRRRALLQVSREARTEMLKLWDAELELERRGILRFSYKFDLVYLDIVNAAVMEDLIDRRLDDDLPDFAQAIGHVGFDMIPSVPLWLLNRDDDLEPKLSLMLCFPKLHSLSLVSFSAFQSEIDWTSHEDVTWVMSRTRAHRVYLRSFPTIANVDYTAQSSVGKRTSGPRDKHDCAICTIHKCVYINQVIGKRACSAMLTKKRVDTVLGTGRRSLTGEEMAWLRRLKHHTLIASSPDMAPLLPAYKSNTAGWWINRPTARRQSLSPRAGSGASAAGEGSSINSNGHNSDHGHVGGTESAADVQDSDEDSEDDFDDDDHHHHHHHHHGGIFGVGDMDDSDDDGSQGGHGDHGDHGDHSGDDDDGIDNDDDDFGSD</sequence>
<feature type="compositionally biased region" description="Basic and acidic residues" evidence="1">
    <location>
        <begin position="468"/>
        <end position="478"/>
    </location>
</feature>
<comment type="caution">
    <text evidence="3">The sequence shown here is derived from an EMBL/GenBank/DDBJ whole genome shotgun (WGS) entry which is preliminary data.</text>
</comment>
<feature type="region of interest" description="Disordered" evidence="1">
    <location>
        <begin position="382"/>
        <end position="495"/>
    </location>
</feature>
<proteinExistence type="predicted"/>
<gene>
    <name evidence="3" type="ORF">SBRCBS47491_001727</name>
</gene>
<evidence type="ECO:0000259" key="2">
    <source>
        <dbReference type="Pfam" id="PF20150"/>
    </source>
</evidence>
<feature type="compositionally biased region" description="Low complexity" evidence="1">
    <location>
        <begin position="389"/>
        <end position="401"/>
    </location>
</feature>
<accession>A0ABP0B133</accession>
<name>A0ABP0B133_9PEZI</name>
<dbReference type="EMBL" id="CAWUHC010000009">
    <property type="protein sequence ID" value="CAK7213218.1"/>
    <property type="molecule type" value="Genomic_DNA"/>
</dbReference>
<protein>
    <recommendedName>
        <fullName evidence="2">2EXR domain-containing protein</fullName>
    </recommendedName>
</protein>
<keyword evidence="4" id="KW-1185">Reference proteome</keyword>
<dbReference type="PANTHER" id="PTHR35910">
    <property type="entry name" value="2EXR DOMAIN-CONTAINING PROTEIN"/>
    <property type="match status" value="1"/>
</dbReference>
<dbReference type="Proteomes" id="UP001642406">
    <property type="component" value="Unassembled WGS sequence"/>
</dbReference>
<dbReference type="Pfam" id="PF20150">
    <property type="entry name" value="2EXR"/>
    <property type="match status" value="1"/>
</dbReference>
<reference evidence="3 4" key="1">
    <citation type="submission" date="2024-01" db="EMBL/GenBank/DDBJ databases">
        <authorList>
            <person name="Allen C."/>
            <person name="Tagirdzhanova G."/>
        </authorList>
    </citation>
    <scope>NUCLEOTIDE SEQUENCE [LARGE SCALE GENOMIC DNA]</scope>
</reference>